<accession>A0A2G5BHZ4</accession>
<dbReference type="AlphaFoldDB" id="A0A2G5BHZ4"/>
<dbReference type="Proteomes" id="UP000242474">
    <property type="component" value="Unassembled WGS sequence"/>
</dbReference>
<protein>
    <submittedName>
        <fullName evidence="1">Uncharacterized protein</fullName>
    </submittedName>
</protein>
<reference evidence="1 2" key="1">
    <citation type="journal article" date="2015" name="Genome Biol. Evol.">
        <title>Phylogenomic analyses indicate that early fungi evolved digesting cell walls of algal ancestors of land plants.</title>
        <authorList>
            <person name="Chang Y."/>
            <person name="Wang S."/>
            <person name="Sekimoto S."/>
            <person name="Aerts A.L."/>
            <person name="Choi C."/>
            <person name="Clum A."/>
            <person name="LaButti K.M."/>
            <person name="Lindquist E.A."/>
            <person name="Yee Ngan C."/>
            <person name="Ohm R.A."/>
            <person name="Salamov A.A."/>
            <person name="Grigoriev I.V."/>
            <person name="Spatafora J.W."/>
            <person name="Berbee M.L."/>
        </authorList>
    </citation>
    <scope>NUCLEOTIDE SEQUENCE [LARGE SCALE GENOMIC DNA]</scope>
    <source>
        <strain evidence="1 2">NRRL 1564</strain>
    </source>
</reference>
<dbReference type="EMBL" id="KZ303489">
    <property type="protein sequence ID" value="PIA18648.1"/>
    <property type="molecule type" value="Genomic_DNA"/>
</dbReference>
<evidence type="ECO:0000313" key="1">
    <source>
        <dbReference type="EMBL" id="PIA18648.1"/>
    </source>
</evidence>
<organism evidence="1 2">
    <name type="scientific">Coemansia reversa (strain ATCC 12441 / NRRL 1564)</name>
    <dbReference type="NCBI Taxonomy" id="763665"/>
    <lineage>
        <taxon>Eukaryota</taxon>
        <taxon>Fungi</taxon>
        <taxon>Fungi incertae sedis</taxon>
        <taxon>Zoopagomycota</taxon>
        <taxon>Kickxellomycotina</taxon>
        <taxon>Kickxellomycetes</taxon>
        <taxon>Kickxellales</taxon>
        <taxon>Kickxellaceae</taxon>
        <taxon>Coemansia</taxon>
    </lineage>
</organism>
<gene>
    <name evidence="1" type="ORF">COEREDRAFT_91044</name>
</gene>
<keyword evidence="2" id="KW-1185">Reference proteome</keyword>
<sequence length="64" mass="7108">MKFTPAVAAVSRTLYSMLQLPYANRSLFDARQVATTMHTRMIVATLVPKILPNDSVTTSPRNTI</sequence>
<evidence type="ECO:0000313" key="2">
    <source>
        <dbReference type="Proteomes" id="UP000242474"/>
    </source>
</evidence>
<name>A0A2G5BHZ4_COERN</name>
<proteinExistence type="predicted"/>